<sequence length="149" mass="16884">MPVRPRVDPGSVEVHWSSSVPYKFALAAAQKFYVLQKNRFNYYLDKISEESFLTADEGRGSSKGIKLWGKRVQDIGEKYAFRRNIVPISVFFIAVIYTSVSNALCASLVIYVSHVQVSVELYKLLDSLSSECLVLLDHLSQQEVIHIKP</sequence>
<gene>
    <name evidence="2" type="ORF">L198_05480</name>
</gene>
<dbReference type="RefSeq" id="XP_019030314.1">
    <property type="nucleotide sequence ID" value="XM_019177563.1"/>
</dbReference>
<dbReference type="AlphaFoldDB" id="A0A1E3IVR8"/>
<organism evidence="2 3">
    <name type="scientific">Cryptococcus wingfieldii CBS 7118</name>
    <dbReference type="NCBI Taxonomy" id="1295528"/>
    <lineage>
        <taxon>Eukaryota</taxon>
        <taxon>Fungi</taxon>
        <taxon>Dikarya</taxon>
        <taxon>Basidiomycota</taxon>
        <taxon>Agaricomycotina</taxon>
        <taxon>Tremellomycetes</taxon>
        <taxon>Tremellales</taxon>
        <taxon>Cryptococcaceae</taxon>
        <taxon>Cryptococcus</taxon>
    </lineage>
</organism>
<dbReference type="GeneID" id="30194693"/>
<evidence type="ECO:0000313" key="3">
    <source>
        <dbReference type="Proteomes" id="UP000094819"/>
    </source>
</evidence>
<proteinExistence type="predicted"/>
<keyword evidence="3" id="KW-1185">Reference proteome</keyword>
<name>A0A1E3IVR8_9TREE</name>
<evidence type="ECO:0000313" key="2">
    <source>
        <dbReference type="EMBL" id="ODN92687.1"/>
    </source>
</evidence>
<reference evidence="2 3" key="1">
    <citation type="submission" date="2016-06" db="EMBL/GenBank/DDBJ databases">
        <title>Evolution of pathogenesis and genome organization in the Tremellales.</title>
        <authorList>
            <person name="Cuomo C."/>
            <person name="Litvintseva A."/>
            <person name="Heitman J."/>
            <person name="Chen Y."/>
            <person name="Sun S."/>
            <person name="Springer D."/>
            <person name="Dromer F."/>
            <person name="Young S."/>
            <person name="Zeng Q."/>
            <person name="Chapman S."/>
            <person name="Gujja S."/>
            <person name="Saif S."/>
            <person name="Birren B."/>
        </authorList>
    </citation>
    <scope>NUCLEOTIDE SEQUENCE [LARGE SCALE GENOMIC DNA]</scope>
    <source>
        <strain evidence="2 3">CBS 7118</strain>
    </source>
</reference>
<accession>A0A1E3IVR8</accession>
<evidence type="ECO:0000256" key="1">
    <source>
        <dbReference type="SAM" id="Phobius"/>
    </source>
</evidence>
<keyword evidence="1" id="KW-1133">Transmembrane helix</keyword>
<protein>
    <submittedName>
        <fullName evidence="2">Uncharacterized protein</fullName>
    </submittedName>
</protein>
<comment type="caution">
    <text evidence="2">The sequence shown here is derived from an EMBL/GenBank/DDBJ whole genome shotgun (WGS) entry which is preliminary data.</text>
</comment>
<keyword evidence="1" id="KW-0472">Membrane</keyword>
<dbReference type="Proteomes" id="UP000094819">
    <property type="component" value="Unassembled WGS sequence"/>
</dbReference>
<feature type="transmembrane region" description="Helical" evidence="1">
    <location>
        <begin position="88"/>
        <end position="112"/>
    </location>
</feature>
<keyword evidence="1" id="KW-0812">Transmembrane</keyword>
<dbReference type="EMBL" id="AWGH01000017">
    <property type="protein sequence ID" value="ODN92687.1"/>
    <property type="molecule type" value="Genomic_DNA"/>
</dbReference>